<feature type="transmembrane region" description="Helical" evidence="2">
    <location>
        <begin position="36"/>
        <end position="55"/>
    </location>
</feature>
<gene>
    <name evidence="3" type="ORF">SCOCK_80127</name>
</gene>
<feature type="region of interest" description="Disordered" evidence="1">
    <location>
        <begin position="259"/>
        <end position="295"/>
    </location>
</feature>
<reference evidence="3" key="1">
    <citation type="submission" date="2021-05" db="EMBL/GenBank/DDBJ databases">
        <authorList>
            <person name="Arsene-Ploetze F."/>
        </authorList>
    </citation>
    <scope>NUCLEOTIDE SEQUENCE</scope>
    <source>
        <strain evidence="3">DSM 42138</strain>
    </source>
</reference>
<feature type="transmembrane region" description="Helical" evidence="2">
    <location>
        <begin position="159"/>
        <end position="179"/>
    </location>
</feature>
<feature type="transmembrane region" description="Helical" evidence="2">
    <location>
        <begin position="96"/>
        <end position="118"/>
    </location>
</feature>
<keyword evidence="4" id="KW-1185">Reference proteome</keyword>
<protein>
    <submittedName>
        <fullName evidence="3">Membrane protein</fullName>
    </submittedName>
</protein>
<feature type="transmembrane region" description="Helical" evidence="2">
    <location>
        <begin position="191"/>
        <end position="216"/>
    </location>
</feature>
<keyword evidence="2" id="KW-1133">Transmembrane helix</keyword>
<sequence>MAGRADRVGAAWRRSAPGRIWRQGTDMELMHRSMGFAALGVVTLMPLLIVVAAAVPYQRAGFAQWIVDGMGLSAGPAATVRRLFSTPGKVLSTTSALSLAALAVFGLSFAASVATGYERVWDLPAIPWHAVWRRAVWLAVLTGYLFVEAQSGTVLDGGALPSALRIAFTLTCGVLFFWWGQRFLLGNRVPWRPALTGAVCTMAGLVGLRVFSVLVLSPLTLTSAVTYGPVGTVLMVQSWLIGVGFVIFGGALVGRQLHHRGPPEGPREAPPVPRQGRADGPAPRCSGHRPAARDC</sequence>
<feature type="transmembrane region" description="Helical" evidence="2">
    <location>
        <begin position="130"/>
        <end position="147"/>
    </location>
</feature>
<accession>A0A9W4E106</accession>
<dbReference type="EMBL" id="CAJSLV010000114">
    <property type="protein sequence ID" value="CAG6398972.1"/>
    <property type="molecule type" value="Genomic_DNA"/>
</dbReference>
<dbReference type="Proteomes" id="UP001152519">
    <property type="component" value="Unassembled WGS sequence"/>
</dbReference>
<dbReference type="AlphaFoldDB" id="A0A9W4E106"/>
<name>A0A9W4E106_9ACTN</name>
<evidence type="ECO:0000256" key="2">
    <source>
        <dbReference type="SAM" id="Phobius"/>
    </source>
</evidence>
<keyword evidence="2" id="KW-0812">Transmembrane</keyword>
<evidence type="ECO:0000313" key="4">
    <source>
        <dbReference type="Proteomes" id="UP001152519"/>
    </source>
</evidence>
<evidence type="ECO:0000313" key="3">
    <source>
        <dbReference type="EMBL" id="CAG6398972.1"/>
    </source>
</evidence>
<comment type="caution">
    <text evidence="3">The sequence shown here is derived from an EMBL/GenBank/DDBJ whole genome shotgun (WGS) entry which is preliminary data.</text>
</comment>
<organism evidence="3 4">
    <name type="scientific">Actinacidiphila cocklensis</name>
    <dbReference type="NCBI Taxonomy" id="887465"/>
    <lineage>
        <taxon>Bacteria</taxon>
        <taxon>Bacillati</taxon>
        <taxon>Actinomycetota</taxon>
        <taxon>Actinomycetes</taxon>
        <taxon>Kitasatosporales</taxon>
        <taxon>Streptomycetaceae</taxon>
        <taxon>Actinacidiphila</taxon>
    </lineage>
</organism>
<proteinExistence type="predicted"/>
<feature type="transmembrane region" description="Helical" evidence="2">
    <location>
        <begin position="236"/>
        <end position="254"/>
    </location>
</feature>
<dbReference type="RefSeq" id="WP_251501081.1">
    <property type="nucleotide sequence ID" value="NZ_CAJSLV010000114.1"/>
</dbReference>
<keyword evidence="2" id="KW-0472">Membrane</keyword>
<evidence type="ECO:0000256" key="1">
    <source>
        <dbReference type="SAM" id="MobiDB-lite"/>
    </source>
</evidence>